<protein>
    <submittedName>
        <fullName evidence="1">Uncharacterized protein</fullName>
    </submittedName>
</protein>
<sequence>MFTNVSLYPSCSGKELIGNDGVVHFC</sequence>
<dbReference type="AlphaFoldDB" id="A0A0E9R1F5"/>
<reference evidence="1" key="1">
    <citation type="submission" date="2014-11" db="EMBL/GenBank/DDBJ databases">
        <authorList>
            <person name="Amaro Gonzalez C."/>
        </authorList>
    </citation>
    <scope>NUCLEOTIDE SEQUENCE</scope>
</reference>
<name>A0A0E9R1F5_ANGAN</name>
<evidence type="ECO:0000313" key="1">
    <source>
        <dbReference type="EMBL" id="JAH22168.1"/>
    </source>
</evidence>
<accession>A0A0E9R1F5</accession>
<organism evidence="1">
    <name type="scientific">Anguilla anguilla</name>
    <name type="common">European freshwater eel</name>
    <name type="synonym">Muraena anguilla</name>
    <dbReference type="NCBI Taxonomy" id="7936"/>
    <lineage>
        <taxon>Eukaryota</taxon>
        <taxon>Metazoa</taxon>
        <taxon>Chordata</taxon>
        <taxon>Craniata</taxon>
        <taxon>Vertebrata</taxon>
        <taxon>Euteleostomi</taxon>
        <taxon>Actinopterygii</taxon>
        <taxon>Neopterygii</taxon>
        <taxon>Teleostei</taxon>
        <taxon>Anguilliformes</taxon>
        <taxon>Anguillidae</taxon>
        <taxon>Anguilla</taxon>
    </lineage>
</organism>
<dbReference type="EMBL" id="GBXM01086409">
    <property type="protein sequence ID" value="JAH22168.1"/>
    <property type="molecule type" value="Transcribed_RNA"/>
</dbReference>
<reference evidence="1" key="2">
    <citation type="journal article" date="2015" name="Fish Shellfish Immunol.">
        <title>Early steps in the European eel (Anguilla anguilla)-Vibrio vulnificus interaction in the gills: Role of the RtxA13 toxin.</title>
        <authorList>
            <person name="Callol A."/>
            <person name="Pajuelo D."/>
            <person name="Ebbesson L."/>
            <person name="Teles M."/>
            <person name="MacKenzie S."/>
            <person name="Amaro C."/>
        </authorList>
    </citation>
    <scope>NUCLEOTIDE SEQUENCE</scope>
</reference>
<proteinExistence type="predicted"/>